<dbReference type="EC" id="3.4.19.12" evidence="2"/>
<feature type="domain" description="DUF3638" evidence="8">
    <location>
        <begin position="1095"/>
        <end position="1234"/>
    </location>
</feature>
<evidence type="ECO:0000313" key="11">
    <source>
        <dbReference type="Proteomes" id="UP001642464"/>
    </source>
</evidence>
<feature type="region of interest" description="Disordered" evidence="7">
    <location>
        <begin position="725"/>
        <end position="745"/>
    </location>
</feature>
<evidence type="ECO:0000259" key="9">
    <source>
        <dbReference type="Pfam" id="PF12359"/>
    </source>
</evidence>
<proteinExistence type="predicted"/>
<protein>
    <recommendedName>
        <fullName evidence="2">ubiquitinyl hydrolase 1</fullName>
        <ecNumber evidence="2">3.4.19.12</ecNumber>
    </recommendedName>
</protein>
<evidence type="ECO:0000256" key="2">
    <source>
        <dbReference type="ARBA" id="ARBA00012759"/>
    </source>
</evidence>
<feature type="compositionally biased region" description="Polar residues" evidence="7">
    <location>
        <begin position="725"/>
        <end position="736"/>
    </location>
</feature>
<evidence type="ECO:0000256" key="6">
    <source>
        <dbReference type="ARBA" id="ARBA00022807"/>
    </source>
</evidence>
<sequence length="1814" mass="201522">MTLAQARFGYSTLCSATGHGEANFIQCRLEENSGKVMKGTKMKAMKVDSVGSSLTAEKDPKEEAIWMCQQLSDGKLNPESLKRGYVLLRNAANKWVNLPQIQKLVKDLKQPTENWYHLMFAHVCGFMIDNLIAVCSMLEEDWVYKILFSDEKDKHFFSCGVEHGHFIRAGADQFLEFSRAYKVSDFEAAIKCESSHMKLLENLLVKFVHLREEVELPRLGLTFRAPDERTSKSAAERPRGVPALRCDQYGGLKATVWATVGDRGKMEDPKEFPNVLGERSVHNQKGLQRLIKPFPRFVLLEDEVGDLFLLASLAERPRRSTQGLEWIRGDSSWLSKLRLEQRHQLYRIFVNEILVAPNVLAELHLMLLRVAQGMFGDACSSVAACTASTLPQPPEESLLWEEMTSMLQGDTSMGATVLRLKLILQLHRQGQGVPDGWNPEADFLAWANYGFDAPEGRLLTLEEDAALLDLLGGSSEEAHWQLRTRSAVHRQLLQVSAARGHVTQGEADGTAGRGPVVLQRAKDLGLPGPSERGQLVLDAVPLEPLLSLLDRKDAPDVAGLLFSEQDEPGAGAKHGVLAVSFLLRRLPLRLSHDFLLLYELLSGTRTVWLFPSDDPALTGELLVGIGFRWYMTCWASCKARLVPPVELAQGPILARAALLRLMEAKPALAHRLPRLSDTPGPALLAALQSFRQELSAVSVSPSPGRGPWPSALWSFERANGTWRTCSPETETSWPTENQEEEMPGAPLTNDRLLKVLRMMNTFGDHRWPSNIWDFDCRTQCLSELPLDQLSTSRGSESFWQCCKELHDQLPHLAFEQLPALASKPLTALGLNNVLGMSDAPVDKDLPVLRHLVLEQSPMASNASGRALLRRLKADFQHFGELRQATFQNITTSTASQVLQDRPQLEALQSQTESLIQALNSMLEEDTEAMYAAIGSVKDMANSGQASSTRLRELAGELGELSFQEMLQLLLIQGGISEVLPHLRPAVEARERRSIACSLLLIMRLSARMLLCRQSLTALLKLKELAEKQLHLVDTPVHGSSSGRRSKNWWSRLSGRFTREDAEEDPLAPELAEKAAEAASSLGAEAHSMDGICYDPRLVTFEFVSRLVLRKKQVSLVKAMQAAVKEGEPLVHQMLMGEGKTTVVTPLVILVHGSAMRSCVVCVPQALTEFTVRVLRERLCATLSRPVTEFTFNRATPVSDDHFFKLLHAQDARAVMVSGPTALKSLMLRFVLTLHACDVARSKEEERLEKRSFLSPTSWKSLLRWPSWSTRGGSSQLEALGFEARALAWALEVFRGSVLILDDIDLLMHPLRSELHWPLGAHHHLDFTQSTSLMMREDDQHESSSFVVGSPVGARWQLAFHLLDGFFSCGGRVAGPATTAARGSTRAMAVLSKLEEAVQRGLKSKQLQQAPHLVLLSLDFYHKELRPILAEWALIWLKSSGDSEAKLLRFWCSATWPPADDEELSHLSDAQLKAVNLIRSWLQTLFPHLASRIHRVHYGLLDEASPSWPSEAPARRHMAVPFVGKDAPSDSSQFSHPDVLIGLTWLAYRFGGMRPGDLKLALRSLGRLGRLDSDGLERRSARQSWTEWVKLQGAAVRGGEKLAAEKVWDPKYLVLSDRSDSETQLVPPLEWLDSSDASQVALVYSVMKTSPFLMEFHLHQVFPALLKHADAKLSANGQDLGGEVLSSSRLGFSGTPNDLLPRSLGQCRYAQGDDAKMLTTLSDPLVVQVSLVEEGWNVRAFDSDRRRRRDRPPPPTARVGARAVRNGGVARARSSGRSCPEAQRLLQRVATHQPPLNALIEAWCGAVRHDTGGVI</sequence>
<organism evidence="10 11">
    <name type="scientific">Durusdinium trenchii</name>
    <dbReference type="NCBI Taxonomy" id="1381693"/>
    <lineage>
        <taxon>Eukaryota</taxon>
        <taxon>Sar</taxon>
        <taxon>Alveolata</taxon>
        <taxon>Dinophyceae</taxon>
        <taxon>Suessiales</taxon>
        <taxon>Symbiodiniaceae</taxon>
        <taxon>Durusdinium</taxon>
    </lineage>
</organism>
<dbReference type="InterPro" id="IPR051346">
    <property type="entry name" value="OTU_Deubiquitinase"/>
</dbReference>
<dbReference type="Pfam" id="PF12359">
    <property type="entry name" value="DUF3645"/>
    <property type="match status" value="1"/>
</dbReference>
<reference evidence="10 11" key="1">
    <citation type="submission" date="2024-02" db="EMBL/GenBank/DDBJ databases">
        <authorList>
            <person name="Chen Y."/>
            <person name="Shah S."/>
            <person name="Dougan E. K."/>
            <person name="Thang M."/>
            <person name="Chan C."/>
        </authorList>
    </citation>
    <scope>NUCLEOTIDE SEQUENCE [LARGE SCALE GENOMIC DNA]</scope>
</reference>
<feature type="region of interest" description="Disordered" evidence="7">
    <location>
        <begin position="1743"/>
        <end position="1778"/>
    </location>
</feature>
<evidence type="ECO:0000313" key="10">
    <source>
        <dbReference type="EMBL" id="CAK8991893.1"/>
    </source>
</evidence>
<evidence type="ECO:0000259" key="8">
    <source>
        <dbReference type="Pfam" id="PF12340"/>
    </source>
</evidence>
<dbReference type="EMBL" id="CAXAMM010001414">
    <property type="protein sequence ID" value="CAK8991893.1"/>
    <property type="molecule type" value="Genomic_DNA"/>
</dbReference>
<keyword evidence="4" id="KW-0833">Ubl conjugation pathway</keyword>
<evidence type="ECO:0000256" key="1">
    <source>
        <dbReference type="ARBA" id="ARBA00000707"/>
    </source>
</evidence>
<keyword evidence="3" id="KW-0645">Protease</keyword>
<feature type="domain" description="DUF3645" evidence="9">
    <location>
        <begin position="1512"/>
        <end position="1543"/>
    </location>
</feature>
<feature type="compositionally biased region" description="Low complexity" evidence="7">
    <location>
        <begin position="1756"/>
        <end position="1772"/>
    </location>
</feature>
<evidence type="ECO:0000256" key="5">
    <source>
        <dbReference type="ARBA" id="ARBA00022801"/>
    </source>
</evidence>
<comment type="catalytic activity">
    <reaction evidence="1">
        <text>Thiol-dependent hydrolysis of ester, thioester, amide, peptide and isopeptide bonds formed by the C-terminal Gly of ubiquitin (a 76-residue protein attached to proteins as an intracellular targeting signal).</text>
        <dbReference type="EC" id="3.4.19.12"/>
    </reaction>
</comment>
<dbReference type="InterPro" id="IPR022105">
    <property type="entry name" value="DUF3645"/>
</dbReference>
<comment type="caution">
    <text evidence="10">The sequence shown here is derived from an EMBL/GenBank/DDBJ whole genome shotgun (WGS) entry which is preliminary data.</text>
</comment>
<keyword evidence="11" id="KW-1185">Reference proteome</keyword>
<accession>A0ABP0HQ78</accession>
<gene>
    <name evidence="10" type="ORF">SCF082_LOCUS2854</name>
</gene>
<evidence type="ECO:0000256" key="4">
    <source>
        <dbReference type="ARBA" id="ARBA00022786"/>
    </source>
</evidence>
<dbReference type="PANTHER" id="PTHR13367">
    <property type="entry name" value="UBIQUITIN THIOESTERASE"/>
    <property type="match status" value="1"/>
</dbReference>
<dbReference type="InterPro" id="IPR022099">
    <property type="entry name" value="DUF3638"/>
</dbReference>
<dbReference type="Proteomes" id="UP001642464">
    <property type="component" value="Unassembled WGS sequence"/>
</dbReference>
<name>A0ABP0HQ78_9DINO</name>
<keyword evidence="6" id="KW-0788">Thiol protease</keyword>
<dbReference type="PANTHER" id="PTHR13367:SF28">
    <property type="entry name" value="UBIQUITIN THIOESTERASE ZRANB1"/>
    <property type="match status" value="1"/>
</dbReference>
<evidence type="ECO:0000256" key="7">
    <source>
        <dbReference type="SAM" id="MobiDB-lite"/>
    </source>
</evidence>
<dbReference type="Pfam" id="PF12340">
    <property type="entry name" value="DUF3638"/>
    <property type="match status" value="1"/>
</dbReference>
<keyword evidence="5" id="KW-0378">Hydrolase</keyword>
<evidence type="ECO:0000256" key="3">
    <source>
        <dbReference type="ARBA" id="ARBA00022670"/>
    </source>
</evidence>